<feature type="compositionally biased region" description="Pro residues" evidence="2">
    <location>
        <begin position="337"/>
        <end position="352"/>
    </location>
</feature>
<evidence type="ECO:0000313" key="4">
    <source>
        <dbReference type="Proteomes" id="UP000077202"/>
    </source>
</evidence>
<feature type="coiled-coil region" evidence="1">
    <location>
        <begin position="243"/>
        <end position="288"/>
    </location>
</feature>
<keyword evidence="1" id="KW-0175">Coiled coil</keyword>
<proteinExistence type="predicted"/>
<sequence>MPALGPFIPNTLQRLIPCHQNSWATRITLAFKRSSWRIAEGLCKAYARTLVSFGLEEAQRLDVQNVLDGRVGEKNQTTRRGRCVAGNSQGLLLLWGSPGARFGTKMAPSSRKSPPGPQAAAGAQQQNADRAVENFKAQYDRQAPEIPPEVPRFFNLQIGDWNMNQYGSMIPEAEKARRLRLGETLGSTLPYQFYDIDSLNAEIQPQMMEYNLKNMMSDQSNLQLCDREEEYEANSEADRKTRLQEAQRAVLAAEASEEAARKAIEEKIQALALKAELQEKQRAALEAEFLAARNSPVPQWSPNESPQEYRRRVQFRRWRNQMQRLRLQSTPSAPFHVPAPPPPEPDSYQPRPPGLYHLIEPTGERQAAAAAAAAASPPSSGDSTQSLETQSGTRTTMCMEHHPQPAETHYFDPEACTRRKTQPWKGDPFPTVHPYLGKLNESGPKYANWSPHPHLCDMETLSKRFGSWRGSQALEIEPQVNAGNLSGERLRLGWGAEYGNVRYPPVGLCNEQQLVPTEHPGHVCRVDYRQEPWPCEPKCAAGITLSSCNPSWPTTSRPGMPWYTMQGLRPESQPHPFTLQADMRPAGLSTENNVSLSYRNHPRNVLDPSLKNIVLSKTLGQFTGPKFGPRPGDIMIVQQPRCRGNRDQGYVAFCSHKSSKHKWMPGDQIVRVGKFVDGRWTLHGHLKMFKLIDACSFRWMIIGLVERDRWFCRIPKPCTQKIASGVLGFWPRRGDLLLKALSMNDPSQLDWVVVPGTGPAFKPNQGDVILRASIDCLQSGDMAGSVEMYVFDGLGVGWVFMGRDDCRINSSGQDTLT</sequence>
<feature type="region of interest" description="Disordered" evidence="2">
    <location>
        <begin position="104"/>
        <end position="129"/>
    </location>
</feature>
<dbReference type="Proteomes" id="UP000077202">
    <property type="component" value="Unassembled WGS sequence"/>
</dbReference>
<evidence type="ECO:0000256" key="2">
    <source>
        <dbReference type="SAM" id="MobiDB-lite"/>
    </source>
</evidence>
<feature type="compositionally biased region" description="Polar residues" evidence="2">
    <location>
        <begin position="377"/>
        <end position="395"/>
    </location>
</feature>
<gene>
    <name evidence="3" type="ORF">AXG93_4638s1030</name>
</gene>
<feature type="region of interest" description="Disordered" evidence="2">
    <location>
        <begin position="326"/>
        <end position="352"/>
    </location>
</feature>
<comment type="caution">
    <text evidence="3">The sequence shown here is derived from an EMBL/GenBank/DDBJ whole genome shotgun (WGS) entry which is preliminary data.</text>
</comment>
<keyword evidence="4" id="KW-1185">Reference proteome</keyword>
<reference evidence="3" key="1">
    <citation type="submission" date="2016-03" db="EMBL/GenBank/DDBJ databases">
        <title>Mechanisms controlling the formation of the plant cell surface in tip-growing cells are functionally conserved among land plants.</title>
        <authorList>
            <person name="Honkanen S."/>
            <person name="Jones V.A."/>
            <person name="Morieri G."/>
            <person name="Champion C."/>
            <person name="Hetherington A.J."/>
            <person name="Kelly S."/>
            <person name="Saint-Marcoux D."/>
            <person name="Proust H."/>
            <person name="Prescott H."/>
            <person name="Dolan L."/>
        </authorList>
    </citation>
    <scope>NUCLEOTIDE SEQUENCE [LARGE SCALE GENOMIC DNA]</scope>
    <source>
        <tissue evidence="3">Whole gametophyte</tissue>
    </source>
</reference>
<evidence type="ECO:0000313" key="3">
    <source>
        <dbReference type="EMBL" id="OAE26779.1"/>
    </source>
</evidence>
<dbReference type="AlphaFoldDB" id="A0A176W173"/>
<feature type="region of interest" description="Disordered" evidence="2">
    <location>
        <begin position="364"/>
        <end position="395"/>
    </location>
</feature>
<accession>A0A176W173</accession>
<organism evidence="3 4">
    <name type="scientific">Marchantia polymorpha subsp. ruderalis</name>
    <dbReference type="NCBI Taxonomy" id="1480154"/>
    <lineage>
        <taxon>Eukaryota</taxon>
        <taxon>Viridiplantae</taxon>
        <taxon>Streptophyta</taxon>
        <taxon>Embryophyta</taxon>
        <taxon>Marchantiophyta</taxon>
        <taxon>Marchantiopsida</taxon>
        <taxon>Marchantiidae</taxon>
        <taxon>Marchantiales</taxon>
        <taxon>Marchantiaceae</taxon>
        <taxon>Marchantia</taxon>
    </lineage>
</organism>
<protein>
    <submittedName>
        <fullName evidence="3">Uncharacterized protein</fullName>
    </submittedName>
</protein>
<evidence type="ECO:0000256" key="1">
    <source>
        <dbReference type="SAM" id="Coils"/>
    </source>
</evidence>
<name>A0A176W173_MARPO</name>
<dbReference type="EMBL" id="LVLJ01002114">
    <property type="protein sequence ID" value="OAE26779.1"/>
    <property type="molecule type" value="Genomic_DNA"/>
</dbReference>